<dbReference type="Gene3D" id="1.10.10.10">
    <property type="entry name" value="Winged helix-like DNA-binding domain superfamily/Winged helix DNA-binding domain"/>
    <property type="match status" value="1"/>
</dbReference>
<evidence type="ECO:0000256" key="3">
    <source>
        <dbReference type="SAM" id="MobiDB-lite"/>
    </source>
</evidence>
<dbReference type="InterPro" id="IPR036388">
    <property type="entry name" value="WH-like_DNA-bd_sf"/>
</dbReference>
<dbReference type="InterPro" id="IPR055414">
    <property type="entry name" value="LRR_R13L4/SHOC2-like"/>
</dbReference>
<feature type="region of interest" description="Disordered" evidence="3">
    <location>
        <begin position="43"/>
        <end position="70"/>
    </location>
</feature>
<protein>
    <recommendedName>
        <fullName evidence="8">Disease resistance RPP13-like protein 4</fullName>
    </recommendedName>
</protein>
<dbReference type="PANTHER" id="PTHR23155:SF1076">
    <property type="entry name" value="LEUCINE-RICH REPEAT (LRR) FAMILY PROTEIN-RELATED"/>
    <property type="match status" value="1"/>
</dbReference>
<accession>A0ABC8M194</accession>
<dbReference type="PANTHER" id="PTHR23155">
    <property type="entry name" value="DISEASE RESISTANCE PROTEIN RP"/>
    <property type="match status" value="1"/>
</dbReference>
<dbReference type="InterPro" id="IPR032675">
    <property type="entry name" value="LRR_dom_sf"/>
</dbReference>
<evidence type="ECO:0000256" key="2">
    <source>
        <dbReference type="ARBA" id="ARBA00022821"/>
    </source>
</evidence>
<proteinExistence type="predicted"/>
<comment type="caution">
    <text evidence="6">The sequence shown here is derived from an EMBL/GenBank/DDBJ whole genome shotgun (WGS) entry which is preliminary data.</text>
</comment>
<dbReference type="InterPro" id="IPR058922">
    <property type="entry name" value="WHD_DRP"/>
</dbReference>
<organism evidence="6 7">
    <name type="scientific">Eruca vesicaria subsp. sativa</name>
    <name type="common">Garden rocket</name>
    <name type="synonym">Eruca sativa</name>
    <dbReference type="NCBI Taxonomy" id="29727"/>
    <lineage>
        <taxon>Eukaryota</taxon>
        <taxon>Viridiplantae</taxon>
        <taxon>Streptophyta</taxon>
        <taxon>Embryophyta</taxon>
        <taxon>Tracheophyta</taxon>
        <taxon>Spermatophyta</taxon>
        <taxon>Magnoliopsida</taxon>
        <taxon>eudicotyledons</taxon>
        <taxon>Gunneridae</taxon>
        <taxon>Pentapetalae</taxon>
        <taxon>rosids</taxon>
        <taxon>malvids</taxon>
        <taxon>Brassicales</taxon>
        <taxon>Brassicaceae</taxon>
        <taxon>Brassiceae</taxon>
        <taxon>Eruca</taxon>
    </lineage>
</organism>
<reference evidence="6 7" key="1">
    <citation type="submission" date="2022-03" db="EMBL/GenBank/DDBJ databases">
        <authorList>
            <person name="Macdonald S."/>
            <person name="Ahmed S."/>
            <person name="Newling K."/>
        </authorList>
    </citation>
    <scope>NUCLEOTIDE SEQUENCE [LARGE SCALE GENOMIC DNA]</scope>
</reference>
<evidence type="ECO:0000259" key="4">
    <source>
        <dbReference type="Pfam" id="PF23559"/>
    </source>
</evidence>
<sequence>MASKELSPQVPKPKDDPKTTIQEILKIVDQLHTKLLPSQTQDIITTSRSTGGGVHKQTCSQTNNKKKRLESVSSSPAVLVGLKDSEDVVPKLQRNLRMLNTDVIKLQELNQDVGYEVRKHFTPLNNLLKKVESSKPELTKGMKKDLEDINMKMFNLMKKVPMLPNKGKKPKGIDSHAGEEDNYGKCIAYLPGLHANQEAFKRLAVFRDVQNKFKELSTDRKICLLSLAVFPENQKVNRTMLMYWWIGEGIIPYRGTQRDKEKPENVVKEILKDFTDRNLIEPVENRRKVEPNSYMMNPFVHSSVVVISREIGLFDMYHKGKKPRMRKSELKKVCLVEGSSSQPEAKTKKMPAEDIETVFNVSERFPDFTLKWFSEEQSQKKNILAKTSFNALKVFYMGRWERTPYRHIDAESPEFMKYVKHMSKLRLLSFQGISRIEKLDNGVCELSELVILDLRACYSLERLPENIDSLKALVYLDISECYMIGRMPKRLSWLDNLEVLKGFVVSDVIVEEKVCTLAELVHLRKLRKLSITINKEDFGVVQLFEAIKDFLELENLKVAWGLINEQKNDGEGVRKFLRTTSYFPKSQARPLPLPELPKKLKKLDLQCFPDPDLPTWLKPQNLDVLEKLYIQGATKLTGFGKLLPENPTKCNVKVLRLKYLPRLVVDWIELRNLYFPKLEFLEKYQCPQVSFCPTDGIGIWHKP</sequence>
<gene>
    <name evidence="6" type="ORF">ERUC_LOCUS41908</name>
</gene>
<dbReference type="AlphaFoldDB" id="A0ABC8M194"/>
<evidence type="ECO:0000313" key="6">
    <source>
        <dbReference type="EMBL" id="CAH8389425.1"/>
    </source>
</evidence>
<keyword evidence="1" id="KW-0677">Repeat</keyword>
<keyword evidence="2" id="KW-0611">Plant defense</keyword>
<dbReference type="Pfam" id="PF23598">
    <property type="entry name" value="LRR_14"/>
    <property type="match status" value="1"/>
</dbReference>
<feature type="domain" description="Disease resistance R13L4/SHOC-2-like LRR" evidence="5">
    <location>
        <begin position="380"/>
        <end position="631"/>
    </location>
</feature>
<dbReference type="InterPro" id="IPR044974">
    <property type="entry name" value="Disease_R_plants"/>
</dbReference>
<evidence type="ECO:0000313" key="7">
    <source>
        <dbReference type="Proteomes" id="UP001642260"/>
    </source>
</evidence>
<keyword evidence="7" id="KW-1185">Reference proteome</keyword>
<dbReference type="SUPFAM" id="SSF52047">
    <property type="entry name" value="RNI-like"/>
    <property type="match status" value="1"/>
</dbReference>
<dbReference type="Gene3D" id="3.80.10.10">
    <property type="entry name" value="Ribonuclease Inhibitor"/>
    <property type="match status" value="1"/>
</dbReference>
<name>A0ABC8M194_ERUVS</name>
<evidence type="ECO:0008006" key="8">
    <source>
        <dbReference type="Google" id="ProtNLM"/>
    </source>
</evidence>
<evidence type="ECO:0000259" key="5">
    <source>
        <dbReference type="Pfam" id="PF23598"/>
    </source>
</evidence>
<dbReference type="Proteomes" id="UP001642260">
    <property type="component" value="Unassembled WGS sequence"/>
</dbReference>
<dbReference type="EMBL" id="CAKOAT010832932">
    <property type="protein sequence ID" value="CAH8389425.1"/>
    <property type="molecule type" value="Genomic_DNA"/>
</dbReference>
<dbReference type="Pfam" id="PF23559">
    <property type="entry name" value="WHD_DRP"/>
    <property type="match status" value="1"/>
</dbReference>
<dbReference type="GO" id="GO:0006952">
    <property type="term" value="P:defense response"/>
    <property type="evidence" value="ECO:0007669"/>
    <property type="project" value="UniProtKB-KW"/>
</dbReference>
<evidence type="ECO:0000256" key="1">
    <source>
        <dbReference type="ARBA" id="ARBA00022737"/>
    </source>
</evidence>
<feature type="domain" description="Disease resistance protein winged helix" evidence="4">
    <location>
        <begin position="229"/>
        <end position="301"/>
    </location>
</feature>